<keyword evidence="1" id="KW-0732">Signal</keyword>
<reference evidence="3 4" key="1">
    <citation type="submission" date="2016-11" db="EMBL/GenBank/DDBJ databases">
        <authorList>
            <person name="Jaros S."/>
            <person name="Januszkiewicz K."/>
            <person name="Wedrychowicz H."/>
        </authorList>
    </citation>
    <scope>NUCLEOTIDE SEQUENCE [LARGE SCALE GENOMIC DNA]</scope>
    <source>
        <strain evidence="3 4">DSM 24787</strain>
    </source>
</reference>
<organism evidence="3 4">
    <name type="scientific">Chitinophaga niabensis</name>
    <dbReference type="NCBI Taxonomy" id="536979"/>
    <lineage>
        <taxon>Bacteria</taxon>
        <taxon>Pseudomonadati</taxon>
        <taxon>Bacteroidota</taxon>
        <taxon>Chitinophagia</taxon>
        <taxon>Chitinophagales</taxon>
        <taxon>Chitinophagaceae</taxon>
        <taxon>Chitinophaga</taxon>
    </lineage>
</organism>
<feature type="chain" id="PRO_5012817071" description="DUF3108 domain-containing protein" evidence="1">
    <location>
        <begin position="21"/>
        <end position="232"/>
    </location>
</feature>
<dbReference type="EMBL" id="FSRA01000002">
    <property type="protein sequence ID" value="SIO52788.1"/>
    <property type="molecule type" value="Genomic_DNA"/>
</dbReference>
<keyword evidence="4" id="KW-1185">Reference proteome</keyword>
<dbReference type="STRING" id="536979.SAMN04488055_5295"/>
<evidence type="ECO:0000256" key="1">
    <source>
        <dbReference type="SAM" id="SignalP"/>
    </source>
</evidence>
<dbReference type="Proteomes" id="UP000185003">
    <property type="component" value="Unassembled WGS sequence"/>
</dbReference>
<feature type="domain" description="DUF3108" evidence="2">
    <location>
        <begin position="34"/>
        <end position="226"/>
    </location>
</feature>
<dbReference type="Pfam" id="PF21347">
    <property type="entry name" value="DUF3108_like"/>
    <property type="match status" value="1"/>
</dbReference>
<feature type="signal peptide" evidence="1">
    <location>
        <begin position="1"/>
        <end position="20"/>
    </location>
</feature>
<proteinExistence type="predicted"/>
<dbReference type="OrthoDB" id="665223at2"/>
<name>A0A1N6K897_9BACT</name>
<dbReference type="InterPro" id="IPR049279">
    <property type="entry name" value="DUF3108-like"/>
</dbReference>
<dbReference type="AlphaFoldDB" id="A0A1N6K897"/>
<accession>A0A1N6K897</accession>
<evidence type="ECO:0000313" key="4">
    <source>
        <dbReference type="Proteomes" id="UP000185003"/>
    </source>
</evidence>
<dbReference type="Gene3D" id="2.40.360.20">
    <property type="match status" value="1"/>
</dbReference>
<sequence length="232" mass="25548">MKCLWITTTLLLFAAAAATAQDCKSFYYMTNNAVVEMSIYNDKEELMGKQLYKIAEVEKKGSDLVSTFTTSFLDKNGKEISKSEGMFKCNGITIGVDMKMNIPGAPAGNMNAKMKSSDSYLMYPTTLTVGKFLADGAFHMESEVNGMPMVMDLKITQRKVEAKESITTTAGTWDCFKISYNIESKVSVMGAGVPMDLKATEWFAPGFGMVKSMSYNKNGKLMGSTQITKLEK</sequence>
<dbReference type="RefSeq" id="WP_074242539.1">
    <property type="nucleotide sequence ID" value="NZ_FSRA01000002.1"/>
</dbReference>
<evidence type="ECO:0000259" key="2">
    <source>
        <dbReference type="Pfam" id="PF21347"/>
    </source>
</evidence>
<protein>
    <recommendedName>
        <fullName evidence="2">DUF3108 domain-containing protein</fullName>
    </recommendedName>
</protein>
<gene>
    <name evidence="3" type="ORF">SAMN04488055_5295</name>
</gene>
<evidence type="ECO:0000313" key="3">
    <source>
        <dbReference type="EMBL" id="SIO52788.1"/>
    </source>
</evidence>